<evidence type="ECO:0000313" key="3">
    <source>
        <dbReference type="Proteomes" id="UP001165083"/>
    </source>
</evidence>
<accession>A0A9W6XAA7</accession>
<sequence>MPARTDHSVKTLEKIDIGKVEGLRLLHRVVVFAIALWYVAISVKAFVAAITVLRGFESKDLGVVVHESTLIADYAGTATINESPLVRSVLKGSTALRDDTLYLETDTTHSSIGCTKVDGFDTQIYSNTFLRFMFNSLQKHASDGLTYLTGLELVVPVVDCTFDLLASGDKTVVRVYYLARQASNASDMLLLSMSLSSQDYQVTQQYQSGAGMLATIAAIADMQATEVTHHFSTALNYPYVAEPPFTYSEYVSIESDNFWLFKNIPNANSSDPAKEVRSARQMGGYIDDQVAQSNIEIVRWNLPTDPVSELRLWNWHLYASLRDSWAWTHTIHGIFALDVLFDLGVLFFTINRRLRQGHLWVGDAFATISNALLYRGVLVLVTNHLNGYWTLTEFCLAIGNEITGRRQVHYRPEVVHADLLTFFLNVTSVLSYLFRERIDPVLAFAAFELGFAYRVELTDMLPALKTVVVDFAETDYWLGLVQVSPFLARLSPMMFWTVHAIDTDRKPVVFATVIAIFSTMTLLLVYIGARKAYRYAQVKKVRRGNLYNADKQDTASEVAGDQLTSFETATGAALSKRFGVISGYDNYVWRDNQRYASIDAVYGNGFLIANGKYLVATEDILALLIMKLSRVRFTNIYVYELMTNGGVNQTAQLVYPSTIPWSDLAHLGVARLS</sequence>
<dbReference type="EMBL" id="BSXW01001192">
    <property type="protein sequence ID" value="GMF34529.1"/>
    <property type="molecule type" value="Genomic_DNA"/>
</dbReference>
<dbReference type="Proteomes" id="UP001165083">
    <property type="component" value="Unassembled WGS sequence"/>
</dbReference>
<comment type="caution">
    <text evidence="2">The sequence shown here is derived from an EMBL/GenBank/DDBJ whole genome shotgun (WGS) entry which is preliminary data.</text>
</comment>
<feature type="transmembrane region" description="Helical" evidence="1">
    <location>
        <begin position="29"/>
        <end position="53"/>
    </location>
</feature>
<feature type="transmembrane region" description="Helical" evidence="1">
    <location>
        <begin position="508"/>
        <end position="529"/>
    </location>
</feature>
<reference evidence="2" key="1">
    <citation type="submission" date="2023-04" db="EMBL/GenBank/DDBJ databases">
        <title>Phytophthora lilii NBRC 32176.</title>
        <authorList>
            <person name="Ichikawa N."/>
            <person name="Sato H."/>
            <person name="Tonouchi N."/>
        </authorList>
    </citation>
    <scope>NUCLEOTIDE SEQUENCE</scope>
    <source>
        <strain evidence="2">NBRC 32176</strain>
    </source>
</reference>
<organism evidence="2 3">
    <name type="scientific">Phytophthora lilii</name>
    <dbReference type="NCBI Taxonomy" id="2077276"/>
    <lineage>
        <taxon>Eukaryota</taxon>
        <taxon>Sar</taxon>
        <taxon>Stramenopiles</taxon>
        <taxon>Oomycota</taxon>
        <taxon>Peronosporomycetes</taxon>
        <taxon>Peronosporales</taxon>
        <taxon>Peronosporaceae</taxon>
        <taxon>Phytophthora</taxon>
    </lineage>
</organism>
<keyword evidence="1" id="KW-0812">Transmembrane</keyword>
<keyword evidence="1" id="KW-1133">Transmembrane helix</keyword>
<name>A0A9W6XAA7_9STRA</name>
<evidence type="ECO:0000313" key="2">
    <source>
        <dbReference type="EMBL" id="GMF34529.1"/>
    </source>
</evidence>
<evidence type="ECO:0000256" key="1">
    <source>
        <dbReference type="SAM" id="Phobius"/>
    </source>
</evidence>
<feature type="transmembrane region" description="Helical" evidence="1">
    <location>
        <begin position="477"/>
        <end position="496"/>
    </location>
</feature>
<keyword evidence="1" id="KW-0472">Membrane</keyword>
<feature type="transmembrane region" description="Helical" evidence="1">
    <location>
        <begin position="325"/>
        <end position="348"/>
    </location>
</feature>
<dbReference type="AlphaFoldDB" id="A0A9W6XAA7"/>
<proteinExistence type="predicted"/>
<keyword evidence="3" id="KW-1185">Reference proteome</keyword>
<gene>
    <name evidence="2" type="ORF">Plil01_001470900</name>
</gene>
<protein>
    <submittedName>
        <fullName evidence="2">Unnamed protein product</fullName>
    </submittedName>
</protein>
<dbReference type="OrthoDB" id="64243at2759"/>